<evidence type="ECO:0000256" key="5">
    <source>
        <dbReference type="ARBA" id="ARBA00022691"/>
    </source>
</evidence>
<comment type="catalytic activity">
    <reaction evidence="8 9">
        <text>(8S)-8-amino-7-oxononanoate + S-adenosyl-L-methionine = S-adenosyl-4-methylsulfanyl-2-oxobutanoate + (7R,8S)-7,8-diammoniononanoate</text>
        <dbReference type="Rhea" id="RHEA:16861"/>
        <dbReference type="ChEBI" id="CHEBI:16490"/>
        <dbReference type="ChEBI" id="CHEBI:59789"/>
        <dbReference type="ChEBI" id="CHEBI:149468"/>
        <dbReference type="ChEBI" id="CHEBI:149469"/>
        <dbReference type="EC" id="2.6.1.62"/>
    </reaction>
</comment>
<keyword evidence="6 9" id="KW-0093">Biotin biosynthesis</keyword>
<keyword evidence="7 9" id="KW-0663">Pyridoxal phosphate</keyword>
<evidence type="ECO:0000256" key="8">
    <source>
        <dbReference type="ARBA" id="ARBA00048449"/>
    </source>
</evidence>
<feature type="binding site" evidence="9">
    <location>
        <position position="278"/>
    </location>
    <ligand>
        <name>substrate</name>
    </ligand>
</feature>
<dbReference type="PANTHER" id="PTHR42684">
    <property type="entry name" value="ADENOSYLMETHIONINE-8-AMINO-7-OXONONANOATE AMINOTRANSFERASE"/>
    <property type="match status" value="1"/>
</dbReference>
<keyword evidence="9" id="KW-0963">Cytoplasm</keyword>
<dbReference type="NCBIfam" id="TIGR00508">
    <property type="entry name" value="bioA"/>
    <property type="match status" value="1"/>
</dbReference>
<evidence type="ECO:0000256" key="1">
    <source>
        <dbReference type="ARBA" id="ARBA00001933"/>
    </source>
</evidence>
<dbReference type="InterPro" id="IPR005814">
    <property type="entry name" value="Aminotrans_3"/>
</dbReference>
<dbReference type="PROSITE" id="PS00600">
    <property type="entry name" value="AA_TRANSFER_CLASS_3"/>
    <property type="match status" value="1"/>
</dbReference>
<feature type="site" description="Participates in the substrate recognition with KAPA and in a stacking interaction with the adenine ring of SAM" evidence="9">
    <location>
        <position position="21"/>
    </location>
</feature>
<comment type="subcellular location">
    <subcellularLocation>
        <location evidence="9">Cytoplasm</location>
    </subcellularLocation>
</comment>
<evidence type="ECO:0000313" key="10">
    <source>
        <dbReference type="EMBL" id="MDQ0290062.1"/>
    </source>
</evidence>
<comment type="cofactor">
    <cofactor evidence="1 9">
        <name>pyridoxal 5'-phosphate</name>
        <dbReference type="ChEBI" id="CHEBI:597326"/>
    </cofactor>
</comment>
<dbReference type="Gene3D" id="3.90.1150.10">
    <property type="entry name" value="Aspartate Aminotransferase, domain 1"/>
    <property type="match status" value="1"/>
</dbReference>
<comment type="caution">
    <text evidence="10">The sequence shown here is derived from an EMBL/GenBank/DDBJ whole genome shotgun (WGS) entry which is preliminary data.</text>
</comment>
<comment type="similarity">
    <text evidence="9">Belongs to the class-III pyridoxal-phosphate-dependent aminotransferase family. BioA subfamily.</text>
</comment>
<dbReference type="CDD" id="cd00610">
    <property type="entry name" value="OAT_like"/>
    <property type="match status" value="1"/>
</dbReference>
<feature type="modified residue" description="N6-(pyridoxal phosphate)lysine" evidence="9">
    <location>
        <position position="278"/>
    </location>
</feature>
<dbReference type="AlphaFoldDB" id="A0AAE3VGA8"/>
<reference evidence="10" key="1">
    <citation type="submission" date="2023-07" db="EMBL/GenBank/DDBJ databases">
        <title>Genomic Encyclopedia of Type Strains, Phase IV (KMG-IV): sequencing the most valuable type-strain genomes for metagenomic binning, comparative biology and taxonomic classification.</title>
        <authorList>
            <person name="Goeker M."/>
        </authorList>
    </citation>
    <scope>NUCLEOTIDE SEQUENCE</scope>
    <source>
        <strain evidence="10">DSM 24202</strain>
    </source>
</reference>
<keyword evidence="5 9" id="KW-0949">S-adenosyl-L-methionine</keyword>
<feature type="binding site" evidence="9">
    <location>
        <begin position="312"/>
        <end position="313"/>
    </location>
    <ligand>
        <name>pyridoxal 5'-phosphate</name>
        <dbReference type="ChEBI" id="CHEBI:597326"/>
    </ligand>
</feature>
<sequence>MMATDIERLLAFDRQHLWHPYASMTQPPPANLVASALGTRIRLQDGTELIDAVSSWWCMVHGHNPPAVIAAIQEQAAQFAQVMFAGFTHRPAIELAEALLAVCPPSLNRVFYADTGSIAVECALKMAAQYQVAKGRPKRCRMATIRGGYHGDTTGAMAVSEPAGMHEIFHGIMVQHLFAPQPHCEFDQPWRDDDFAPMAELLRKHRDELAAVIVEPIFQGGNAMRFYHPEYLRQLRELCSELDILLILDEIATGFGRTGKFFAQEHAGIVPDIMCVSKALTGGTIALSAVLCSGEVADGISSGTPGQFMHGPTYMASPLACAAGCAALRLFKSYDWAANVRAMDVQLRRELAPCRELANVKAVRVLGATGVLELAKLPSYERVQEVVMATGVWIRPFDHWLYTMPPFITTPAEISRITAAMRMAAE</sequence>
<dbReference type="GO" id="GO:0005737">
    <property type="term" value="C:cytoplasm"/>
    <property type="evidence" value="ECO:0007669"/>
    <property type="project" value="UniProtKB-SubCell"/>
</dbReference>
<dbReference type="SUPFAM" id="SSF53383">
    <property type="entry name" value="PLP-dependent transferases"/>
    <property type="match status" value="1"/>
</dbReference>
<feature type="binding site" evidence="9">
    <location>
        <position position="149"/>
    </location>
    <ligand>
        <name>substrate</name>
    </ligand>
</feature>
<dbReference type="Pfam" id="PF00202">
    <property type="entry name" value="Aminotran_3"/>
    <property type="match status" value="1"/>
</dbReference>
<dbReference type="GO" id="GO:0009102">
    <property type="term" value="P:biotin biosynthetic process"/>
    <property type="evidence" value="ECO:0007669"/>
    <property type="project" value="UniProtKB-UniRule"/>
</dbReference>
<feature type="binding site" evidence="9">
    <location>
        <position position="311"/>
    </location>
    <ligand>
        <name>substrate</name>
    </ligand>
</feature>
<comment type="subunit">
    <text evidence="9">Homodimer.</text>
</comment>
<dbReference type="EMBL" id="JAUSVL010000001">
    <property type="protein sequence ID" value="MDQ0290062.1"/>
    <property type="molecule type" value="Genomic_DNA"/>
</dbReference>
<evidence type="ECO:0000256" key="3">
    <source>
        <dbReference type="ARBA" id="ARBA00022576"/>
    </source>
</evidence>
<dbReference type="Proteomes" id="UP001238163">
    <property type="component" value="Unassembled WGS sequence"/>
</dbReference>
<name>A0AAE3VGA8_9BACT</name>
<dbReference type="RefSeq" id="WP_307261485.1">
    <property type="nucleotide sequence ID" value="NZ_JAUSVL010000001.1"/>
</dbReference>
<dbReference type="EC" id="2.6.1.62" evidence="9"/>
<feature type="binding site" evidence="9">
    <location>
        <position position="395"/>
    </location>
    <ligand>
        <name>substrate</name>
    </ligand>
</feature>
<keyword evidence="11" id="KW-1185">Reference proteome</keyword>
<dbReference type="InterPro" id="IPR015422">
    <property type="entry name" value="PyrdxlP-dep_Trfase_small"/>
</dbReference>
<dbReference type="InterPro" id="IPR005815">
    <property type="entry name" value="BioA"/>
</dbReference>
<dbReference type="NCBIfam" id="NF004624">
    <property type="entry name" value="PRK05964.1"/>
    <property type="match status" value="1"/>
</dbReference>
<evidence type="ECO:0000256" key="7">
    <source>
        <dbReference type="ARBA" id="ARBA00022898"/>
    </source>
</evidence>
<dbReference type="GO" id="GO:0030170">
    <property type="term" value="F:pyridoxal phosphate binding"/>
    <property type="evidence" value="ECO:0007669"/>
    <property type="project" value="UniProtKB-UniRule"/>
</dbReference>
<evidence type="ECO:0000256" key="2">
    <source>
        <dbReference type="ARBA" id="ARBA00005063"/>
    </source>
</evidence>
<keyword evidence="4 9" id="KW-0808">Transferase</keyword>
<evidence type="ECO:0000313" key="11">
    <source>
        <dbReference type="Proteomes" id="UP001238163"/>
    </source>
</evidence>
<dbReference type="Gene3D" id="3.40.640.10">
    <property type="entry name" value="Type I PLP-dependent aspartate aminotransferase-like (Major domain)"/>
    <property type="match status" value="1"/>
</dbReference>
<protein>
    <recommendedName>
        <fullName evidence="9">Adenosylmethionine-8-amino-7-oxononanoate aminotransferase</fullName>
        <ecNumber evidence="9">2.6.1.62</ecNumber>
    </recommendedName>
    <alternativeName>
        <fullName evidence="9">7,8-diamino-pelargonic acid aminotransferase</fullName>
        <shortName evidence="9">DAPA AT</shortName>
        <shortName evidence="9">DAPA aminotransferase</shortName>
    </alternativeName>
    <alternativeName>
        <fullName evidence="9">7,8-diaminononanoate synthase</fullName>
        <shortName evidence="9">DANS</shortName>
    </alternativeName>
    <alternativeName>
        <fullName evidence="9">Diaminopelargonic acid synthase</fullName>
    </alternativeName>
</protein>
<comment type="function">
    <text evidence="9">Catalyzes the transfer of the alpha-amino group from S-adenosyl-L-methionine (SAM) to 7-keto-8-aminopelargonic acid (KAPA) to form 7,8-diaminopelargonic acid (DAPA). It is the only aminotransferase known to utilize SAM as an amino donor.</text>
</comment>
<gene>
    <name evidence="9" type="primary">bioA</name>
    <name evidence="10" type="ORF">J3R75_002169</name>
</gene>
<dbReference type="InterPro" id="IPR015424">
    <property type="entry name" value="PyrdxlP-dep_Trfase"/>
</dbReference>
<dbReference type="InterPro" id="IPR015421">
    <property type="entry name" value="PyrdxlP-dep_Trfase_major"/>
</dbReference>
<comment type="pathway">
    <text evidence="2 9">Cofactor biosynthesis; biotin biosynthesis; 7,8-diaminononanoate from 8-amino-7-oxononanoate (SAM route): step 1/1.</text>
</comment>
<evidence type="ECO:0000256" key="6">
    <source>
        <dbReference type="ARBA" id="ARBA00022756"/>
    </source>
</evidence>
<dbReference type="GO" id="GO:0004015">
    <property type="term" value="F:adenosylmethionine-8-amino-7-oxononanoate transaminase activity"/>
    <property type="evidence" value="ECO:0007669"/>
    <property type="project" value="UniProtKB-UniRule"/>
</dbReference>
<proteinExistence type="inferred from homology"/>
<dbReference type="HAMAP" id="MF_00834">
    <property type="entry name" value="BioA"/>
    <property type="match status" value="1"/>
</dbReference>
<dbReference type="FunFam" id="3.40.640.10:FF:000004">
    <property type="entry name" value="Acetylornithine aminotransferase"/>
    <property type="match status" value="1"/>
</dbReference>
<organism evidence="10 11">
    <name type="scientific">Oligosphaera ethanolica</name>
    <dbReference type="NCBI Taxonomy" id="760260"/>
    <lineage>
        <taxon>Bacteria</taxon>
        <taxon>Pseudomonadati</taxon>
        <taxon>Lentisphaerota</taxon>
        <taxon>Oligosphaeria</taxon>
        <taxon>Oligosphaerales</taxon>
        <taxon>Oligosphaeraceae</taxon>
        <taxon>Oligosphaera</taxon>
    </lineage>
</organism>
<feature type="binding site" evidence="9">
    <location>
        <position position="249"/>
    </location>
    <ligand>
        <name>pyridoxal 5'-phosphate</name>
        <dbReference type="ChEBI" id="CHEBI:597326"/>
    </ligand>
</feature>
<accession>A0AAE3VGA8</accession>
<evidence type="ECO:0000256" key="4">
    <source>
        <dbReference type="ARBA" id="ARBA00022679"/>
    </source>
</evidence>
<feature type="binding site" evidence="9">
    <location>
        <position position="56"/>
    </location>
    <ligand>
        <name>substrate</name>
    </ligand>
</feature>
<dbReference type="InterPro" id="IPR049704">
    <property type="entry name" value="Aminotrans_3_PPA_site"/>
</dbReference>
<feature type="binding site" evidence="9">
    <location>
        <begin position="116"/>
        <end position="117"/>
    </location>
    <ligand>
        <name>pyridoxal 5'-phosphate</name>
        <dbReference type="ChEBI" id="CHEBI:597326"/>
    </ligand>
</feature>
<dbReference type="PANTHER" id="PTHR42684:SF17">
    <property type="entry name" value="ADENOSYLMETHIONINE-8-AMINO-7-OXONONANOATE AMINOTRANSFERASE"/>
    <property type="match status" value="1"/>
</dbReference>
<evidence type="ECO:0000256" key="9">
    <source>
        <dbReference type="HAMAP-Rule" id="MF_00834"/>
    </source>
</evidence>
<keyword evidence="3 9" id="KW-0032">Aminotransferase</keyword>